<name>A0A4V2JT42_PROTD</name>
<feature type="region of interest" description="Disordered" evidence="1">
    <location>
        <begin position="193"/>
        <end position="212"/>
    </location>
</feature>
<keyword evidence="2" id="KW-1133">Transmembrane helix</keyword>
<organism evidence="3 4">
    <name type="scientific">Propioniciclava tarda</name>
    <dbReference type="NCBI Taxonomy" id="433330"/>
    <lineage>
        <taxon>Bacteria</taxon>
        <taxon>Bacillati</taxon>
        <taxon>Actinomycetota</taxon>
        <taxon>Actinomycetes</taxon>
        <taxon>Propionibacteriales</taxon>
        <taxon>Propionibacteriaceae</taxon>
        <taxon>Propioniciclava</taxon>
    </lineage>
</organism>
<sequence length="225" mass="23864">MAMLELRISLPTAASDEVMTILQASDAVGTLSRFPGASVRPEGDVIVAHVAREGADALVSTLVARELHHEGGIALQPIQAGASRLDCRAEHDAPGSGSDAMVWLDVTQRAYDDSELNWTFLAFMVLATLIAGVGIILDSTVLIAGPWSSARSSAPSLRGLLRRRTTVARSAHPRPVDATVGVRTALTTLRTCSATSDPLGPSPNRPSCASTTAKRRCRSTRCRWP</sequence>
<proteinExistence type="predicted"/>
<accession>A0A4V2JT42</accession>
<dbReference type="AlphaFoldDB" id="A0A4V2JT42"/>
<evidence type="ECO:0000256" key="2">
    <source>
        <dbReference type="SAM" id="Phobius"/>
    </source>
</evidence>
<dbReference type="RefSeq" id="WP_131172147.1">
    <property type="nucleotide sequence ID" value="NZ_FXTL01000009.1"/>
</dbReference>
<protein>
    <submittedName>
        <fullName evidence="3">Uncharacterized protein</fullName>
    </submittedName>
</protein>
<evidence type="ECO:0000313" key="4">
    <source>
        <dbReference type="Proteomes" id="UP000291933"/>
    </source>
</evidence>
<dbReference type="Proteomes" id="UP000291933">
    <property type="component" value="Unassembled WGS sequence"/>
</dbReference>
<reference evidence="3 4" key="1">
    <citation type="submission" date="2019-01" db="EMBL/GenBank/DDBJ databases">
        <title>Lactibacter flavus gen. nov., sp. nov., a novel bacterium of the family Propionibacteriaceae isolated from raw milk and dairy products.</title>
        <authorList>
            <person name="Huptas C."/>
            <person name="Wenning M."/>
            <person name="Breitenwieser F."/>
            <person name="Doll E."/>
            <person name="Von Neubeck M."/>
            <person name="Busse H.-J."/>
            <person name="Scherer S."/>
        </authorList>
    </citation>
    <scope>NUCLEOTIDE SEQUENCE [LARGE SCALE GENOMIC DNA]</scope>
    <source>
        <strain evidence="3 4">DSM 22130</strain>
    </source>
</reference>
<feature type="transmembrane region" description="Helical" evidence="2">
    <location>
        <begin position="120"/>
        <end position="144"/>
    </location>
</feature>
<dbReference type="EMBL" id="SDMR01000009">
    <property type="protein sequence ID" value="TBT94831.1"/>
    <property type="molecule type" value="Genomic_DNA"/>
</dbReference>
<keyword evidence="4" id="KW-1185">Reference proteome</keyword>
<keyword evidence="2" id="KW-0812">Transmembrane</keyword>
<comment type="caution">
    <text evidence="3">The sequence shown here is derived from an EMBL/GenBank/DDBJ whole genome shotgun (WGS) entry which is preliminary data.</text>
</comment>
<dbReference type="OrthoDB" id="8061853at2"/>
<keyword evidence="2" id="KW-0472">Membrane</keyword>
<gene>
    <name evidence="3" type="ORF">ET996_08575</name>
</gene>
<evidence type="ECO:0000313" key="3">
    <source>
        <dbReference type="EMBL" id="TBT94831.1"/>
    </source>
</evidence>
<evidence type="ECO:0000256" key="1">
    <source>
        <dbReference type="SAM" id="MobiDB-lite"/>
    </source>
</evidence>